<gene>
    <name evidence="3" type="ORF">C8N47_103196</name>
</gene>
<protein>
    <submittedName>
        <fullName evidence="3">TonB family protein</fullName>
    </submittedName>
</protein>
<dbReference type="RefSeq" id="WP_107821281.1">
    <property type="nucleotide sequence ID" value="NZ_OY782574.1"/>
</dbReference>
<evidence type="ECO:0000313" key="4">
    <source>
        <dbReference type="Proteomes" id="UP000243525"/>
    </source>
</evidence>
<dbReference type="InterPro" id="IPR037682">
    <property type="entry name" value="TonB_C"/>
</dbReference>
<feature type="signal peptide" evidence="1">
    <location>
        <begin position="1"/>
        <end position="19"/>
    </location>
</feature>
<proteinExistence type="predicted"/>
<feature type="chain" id="PRO_5015475202" evidence="1">
    <location>
        <begin position="20"/>
        <end position="242"/>
    </location>
</feature>
<evidence type="ECO:0000259" key="2">
    <source>
        <dbReference type="Pfam" id="PF03544"/>
    </source>
</evidence>
<dbReference type="Pfam" id="PF03544">
    <property type="entry name" value="TonB_C"/>
    <property type="match status" value="1"/>
</dbReference>
<dbReference type="Gene3D" id="1.25.40.10">
    <property type="entry name" value="Tetratricopeptide repeat domain"/>
    <property type="match status" value="1"/>
</dbReference>
<dbReference type="GO" id="GO:0055085">
    <property type="term" value="P:transmembrane transport"/>
    <property type="evidence" value="ECO:0007669"/>
    <property type="project" value="InterPro"/>
</dbReference>
<comment type="caution">
    <text evidence="3">The sequence shown here is derived from an EMBL/GenBank/DDBJ whole genome shotgun (WGS) entry which is preliminary data.</text>
</comment>
<name>A0A2T5C4W5_9BACT</name>
<dbReference type="OrthoDB" id="1119659at2"/>
<feature type="domain" description="TonB C-terminal" evidence="2">
    <location>
        <begin position="57"/>
        <end position="125"/>
    </location>
</feature>
<dbReference type="AlphaFoldDB" id="A0A2T5C4W5"/>
<keyword evidence="4" id="KW-1185">Reference proteome</keyword>
<reference evidence="3 4" key="1">
    <citation type="submission" date="2018-04" db="EMBL/GenBank/DDBJ databases">
        <title>Genomic Encyclopedia of Archaeal and Bacterial Type Strains, Phase II (KMG-II): from individual species to whole genera.</title>
        <authorList>
            <person name="Goeker M."/>
        </authorList>
    </citation>
    <scope>NUCLEOTIDE SEQUENCE [LARGE SCALE GENOMIC DNA]</scope>
    <source>
        <strain evidence="3 4">DSM 28823</strain>
    </source>
</reference>
<evidence type="ECO:0000256" key="1">
    <source>
        <dbReference type="SAM" id="SignalP"/>
    </source>
</evidence>
<dbReference type="Proteomes" id="UP000243525">
    <property type="component" value="Unassembled WGS sequence"/>
</dbReference>
<dbReference type="InterPro" id="IPR011990">
    <property type="entry name" value="TPR-like_helical_dom_sf"/>
</dbReference>
<evidence type="ECO:0000313" key="3">
    <source>
        <dbReference type="EMBL" id="PTN09899.1"/>
    </source>
</evidence>
<dbReference type="Gene3D" id="3.30.1150.10">
    <property type="match status" value="1"/>
</dbReference>
<dbReference type="SUPFAM" id="SSF48452">
    <property type="entry name" value="TPR-like"/>
    <property type="match status" value="1"/>
</dbReference>
<sequence length="242" mass="27360">MKTSILLILMMVLSLGASAQFHVLKEEIEVKPPIFMGTAVSVVDNGASLDDFVAQRMIYPEQDLKLHREGTEVIQFTVNTNGTLSDFEVVNSVSPNMDAELIRVLQLTNGMWRPGSNNDGHTEMRSELAIACKIRLYEGSDRQTDFQKVATKYFQKGSKLLYTKNHPRRALSNFDEGIRYLPYDANLLVMRGYARYALGDLAGAIEDWEIVKEKTDIDNLKEIAGNYHDLEGYAELLAEFEK</sequence>
<dbReference type="EMBL" id="QAAD01000003">
    <property type="protein sequence ID" value="PTN09899.1"/>
    <property type="molecule type" value="Genomic_DNA"/>
</dbReference>
<organism evidence="3 4">
    <name type="scientific">Mangrovibacterium marinum</name>
    <dbReference type="NCBI Taxonomy" id="1639118"/>
    <lineage>
        <taxon>Bacteria</taxon>
        <taxon>Pseudomonadati</taxon>
        <taxon>Bacteroidota</taxon>
        <taxon>Bacteroidia</taxon>
        <taxon>Marinilabiliales</taxon>
        <taxon>Prolixibacteraceae</taxon>
        <taxon>Mangrovibacterium</taxon>
    </lineage>
</organism>
<accession>A0A2T5C4W5</accession>
<dbReference type="SUPFAM" id="SSF74653">
    <property type="entry name" value="TolA/TonB C-terminal domain"/>
    <property type="match status" value="1"/>
</dbReference>
<keyword evidence="1" id="KW-0732">Signal</keyword>